<feature type="compositionally biased region" description="Low complexity" evidence="1">
    <location>
        <begin position="78"/>
        <end position="92"/>
    </location>
</feature>
<feature type="region of interest" description="Disordered" evidence="1">
    <location>
        <begin position="139"/>
        <end position="240"/>
    </location>
</feature>
<reference evidence="2" key="1">
    <citation type="journal article" date="2019" name="Environ. Microbiol.">
        <title>Fungal ecological strategies reflected in gene transcription - a case study of two litter decomposers.</title>
        <authorList>
            <person name="Barbi F."/>
            <person name="Kohler A."/>
            <person name="Barry K."/>
            <person name="Baskaran P."/>
            <person name="Daum C."/>
            <person name="Fauchery L."/>
            <person name="Ihrmark K."/>
            <person name="Kuo A."/>
            <person name="LaButti K."/>
            <person name="Lipzen A."/>
            <person name="Morin E."/>
            <person name="Grigoriev I.V."/>
            <person name="Henrissat B."/>
            <person name="Lindahl B."/>
            <person name="Martin F."/>
        </authorList>
    </citation>
    <scope>NUCLEOTIDE SEQUENCE</scope>
    <source>
        <strain evidence="2">JB14</strain>
    </source>
</reference>
<dbReference type="OrthoDB" id="2974318at2759"/>
<feature type="compositionally biased region" description="Basic and acidic residues" evidence="1">
    <location>
        <begin position="586"/>
        <end position="607"/>
    </location>
</feature>
<feature type="compositionally biased region" description="Low complexity" evidence="1">
    <location>
        <begin position="139"/>
        <end position="149"/>
    </location>
</feature>
<sequence>MLDLILKRISLSVILYLLPYLRLTALTLPALDPLRNPPRTPSRRTGAFSSAHTHHLLLTEFRLHLWQSHKQKPRSRLRSVSTSASSASTTPSQHPFDADKDFDISYIVSGLALNLNNNAKADDDTYASELDFVRRVSGTGTRIGSSSRGTGRGTGSGYGARDGPSGLNSTNPGTKIGSGKSLGWGDDPAVRIPSITPRRARARAATTTSASPSVYSMRKPMTISTSTGPVLERDTTGTATTKAASMVAPVAVTTITSERGTADDGGDATMLQSNSGASIPSPSAPSSSNLPPKPDSPSSLSSSTSLPFSPAPILNAEQLDITSLIEDNSINSMNGIPRTQMDTVKRKKSGVLSGLGIGGLGVLGVGSSKAARSSASLLSSASARTSSPSPGSPSRMGGASVSVSFGTEDDGHESSSSLSLSSSSLSSLSLPAAVATGAVPISTTGLASTEESEKVGLSTPSSDASPSSKAPQPLTISTHLVPTPKPNTDMNASSSGETPISTVMTAPVSSLVPTSITTSRTYPRPSSITSLQSSNSTPFTYDDSFARGLMAWSGPEYGDKRKEWVIRKERMKGGGNGKGRANGVREGTENRKDKESGKHTDNIDKPWEGLPPGTEEVWGNFLLGRFNVSREDVYPRNQRSGLAESGGAESTNTDPHQASEGQGTSGDVNAKALGKSKRGGSAREAEILGLRVPVGKPPQHRLIIKRLRDDQDRLTQPSTGNRWRGQSGPSSGGRRTITTVGENTAMEVDAHGKRNYSLLDSNTTSSSAPQIKRPIAAQESSPQSRNPRVVPTSGESISVTRDANLTLSTQLS</sequence>
<feature type="region of interest" description="Disordered" evidence="1">
    <location>
        <begin position="752"/>
        <end position="812"/>
    </location>
</feature>
<feature type="compositionally biased region" description="Polar residues" evidence="1">
    <location>
        <begin position="793"/>
        <end position="812"/>
    </location>
</feature>
<feature type="compositionally biased region" description="Polar residues" evidence="1">
    <location>
        <begin position="474"/>
        <end position="500"/>
    </location>
</feature>
<feature type="region of interest" description="Disordered" evidence="1">
    <location>
        <begin position="706"/>
        <end position="736"/>
    </location>
</feature>
<feature type="compositionally biased region" description="Gly residues" evidence="1">
    <location>
        <begin position="150"/>
        <end position="160"/>
    </location>
</feature>
<feature type="compositionally biased region" description="Low complexity" evidence="1">
    <location>
        <begin position="191"/>
        <end position="213"/>
    </location>
</feature>
<dbReference type="Proteomes" id="UP000799118">
    <property type="component" value="Unassembled WGS sequence"/>
</dbReference>
<feature type="region of interest" description="Disordered" evidence="1">
    <location>
        <begin position="378"/>
        <end position="422"/>
    </location>
</feature>
<name>A0A6A4HKY9_9AGAR</name>
<feature type="region of interest" description="Disordered" evidence="1">
    <location>
        <begin position="444"/>
        <end position="500"/>
    </location>
</feature>
<protein>
    <submittedName>
        <fullName evidence="2">Uncharacterized protein</fullName>
    </submittedName>
</protein>
<feature type="region of interest" description="Disordered" evidence="1">
    <location>
        <begin position="568"/>
        <end position="611"/>
    </location>
</feature>
<feature type="compositionally biased region" description="Low complexity" evidence="1">
    <location>
        <begin position="722"/>
        <end position="735"/>
    </location>
</feature>
<proteinExistence type="predicted"/>
<dbReference type="AlphaFoldDB" id="A0A6A4HKY9"/>
<gene>
    <name evidence="2" type="ORF">BT96DRAFT_71519</name>
</gene>
<accession>A0A6A4HKY9</accession>
<evidence type="ECO:0000313" key="3">
    <source>
        <dbReference type="Proteomes" id="UP000799118"/>
    </source>
</evidence>
<feature type="compositionally biased region" description="Low complexity" evidence="1">
    <location>
        <begin position="273"/>
        <end position="307"/>
    </location>
</feature>
<feature type="compositionally biased region" description="Low complexity" evidence="1">
    <location>
        <begin position="526"/>
        <end position="536"/>
    </location>
</feature>
<feature type="compositionally biased region" description="Polar residues" evidence="1">
    <location>
        <begin position="648"/>
        <end position="667"/>
    </location>
</feature>
<evidence type="ECO:0000256" key="1">
    <source>
        <dbReference type="SAM" id="MobiDB-lite"/>
    </source>
</evidence>
<evidence type="ECO:0000313" key="2">
    <source>
        <dbReference type="EMBL" id="KAE9397525.1"/>
    </source>
</evidence>
<keyword evidence="3" id="KW-1185">Reference proteome</keyword>
<feature type="compositionally biased region" description="Low complexity" evidence="1">
    <location>
        <begin position="378"/>
        <end position="400"/>
    </location>
</feature>
<feature type="compositionally biased region" description="Polar residues" evidence="1">
    <location>
        <begin position="758"/>
        <end position="769"/>
    </location>
</feature>
<feature type="region of interest" description="Disordered" evidence="1">
    <location>
        <begin position="515"/>
        <end position="538"/>
    </location>
</feature>
<feature type="region of interest" description="Disordered" evidence="1">
    <location>
        <begin position="72"/>
        <end position="96"/>
    </location>
</feature>
<dbReference type="EMBL" id="ML769496">
    <property type="protein sequence ID" value="KAE9397525.1"/>
    <property type="molecule type" value="Genomic_DNA"/>
</dbReference>
<feature type="compositionally biased region" description="Low complexity" evidence="1">
    <location>
        <begin position="458"/>
        <end position="473"/>
    </location>
</feature>
<feature type="region of interest" description="Disordered" evidence="1">
    <location>
        <begin position="637"/>
        <end position="684"/>
    </location>
</feature>
<feature type="region of interest" description="Disordered" evidence="1">
    <location>
        <begin position="256"/>
        <end position="307"/>
    </location>
</feature>
<organism evidence="2 3">
    <name type="scientific">Gymnopus androsaceus JB14</name>
    <dbReference type="NCBI Taxonomy" id="1447944"/>
    <lineage>
        <taxon>Eukaryota</taxon>
        <taxon>Fungi</taxon>
        <taxon>Dikarya</taxon>
        <taxon>Basidiomycota</taxon>
        <taxon>Agaricomycotina</taxon>
        <taxon>Agaricomycetes</taxon>
        <taxon>Agaricomycetidae</taxon>
        <taxon>Agaricales</taxon>
        <taxon>Marasmiineae</taxon>
        <taxon>Omphalotaceae</taxon>
        <taxon>Gymnopus</taxon>
    </lineage>
</organism>